<evidence type="ECO:0000256" key="1">
    <source>
        <dbReference type="SAM" id="MobiDB-lite"/>
    </source>
</evidence>
<protein>
    <recommendedName>
        <fullName evidence="2">WIYLD domain-containing protein</fullName>
    </recommendedName>
</protein>
<feature type="region of interest" description="Disordered" evidence="1">
    <location>
        <begin position="79"/>
        <end position="159"/>
    </location>
</feature>
<evidence type="ECO:0000259" key="2">
    <source>
        <dbReference type="Pfam" id="PF10440"/>
    </source>
</evidence>
<feature type="domain" description="WIYLD" evidence="2">
    <location>
        <begin position="6"/>
        <end position="61"/>
    </location>
</feature>
<name>A0A328DTB1_9ASTE</name>
<evidence type="ECO:0000313" key="4">
    <source>
        <dbReference type="Proteomes" id="UP000249390"/>
    </source>
</evidence>
<keyword evidence="4" id="KW-1185">Reference proteome</keyword>
<reference evidence="3 4" key="1">
    <citation type="submission" date="2018-06" db="EMBL/GenBank/DDBJ databases">
        <title>The Genome of Cuscuta australis (Dodder) Provides Insight into the Evolution of Plant Parasitism.</title>
        <authorList>
            <person name="Liu H."/>
        </authorList>
    </citation>
    <scope>NUCLEOTIDE SEQUENCE [LARGE SCALE GENOMIC DNA]</scope>
    <source>
        <strain evidence="4">cv. Yunnan</strain>
        <tissue evidence="3">Vines</tissue>
    </source>
</reference>
<dbReference type="Proteomes" id="UP000249390">
    <property type="component" value="Unassembled WGS sequence"/>
</dbReference>
<accession>A0A328DTB1</accession>
<sequence>MGPDSRNRIVNAFRATKALGISEEKVKPVLKRLLKIYNKNWDLIEEENYRSLLDAIFEYEEAEAAKRGKSSLSVVHEGNLEEEEVLNEEPERPLKRSRLRQQDGQPPTPSHVGTLQTRHDGVGGDELLGLPQSSNGQIDPRNKGKQPVSTTPQPSNGHRVLVKPIENVQKETSVSGTNAVGAGASGSSIMTKSAGDETYGSSLEIASLTSADGKVVLNIHTAFGIPNFQMPSLGAVMKATDEKCRERYKDADARFSVMKVMEDVCRCFLEPRRADESSVASEAGGE</sequence>
<feature type="compositionally biased region" description="Polar residues" evidence="1">
    <location>
        <begin position="147"/>
        <end position="156"/>
    </location>
</feature>
<dbReference type="Pfam" id="PF10440">
    <property type="entry name" value="WIYLD"/>
    <property type="match status" value="1"/>
</dbReference>
<dbReference type="AlphaFoldDB" id="A0A328DTB1"/>
<comment type="caution">
    <text evidence="3">The sequence shown here is derived from an EMBL/GenBank/DDBJ whole genome shotgun (WGS) entry which is preliminary data.</text>
</comment>
<proteinExistence type="predicted"/>
<dbReference type="Gene3D" id="1.10.8.850">
    <property type="entry name" value="Histone-lysine N methyltransferase , C-terminal domain-like"/>
    <property type="match status" value="1"/>
</dbReference>
<gene>
    <name evidence="3" type="ORF">DM860_011367</name>
</gene>
<organism evidence="3 4">
    <name type="scientific">Cuscuta australis</name>
    <dbReference type="NCBI Taxonomy" id="267555"/>
    <lineage>
        <taxon>Eukaryota</taxon>
        <taxon>Viridiplantae</taxon>
        <taxon>Streptophyta</taxon>
        <taxon>Embryophyta</taxon>
        <taxon>Tracheophyta</taxon>
        <taxon>Spermatophyta</taxon>
        <taxon>Magnoliopsida</taxon>
        <taxon>eudicotyledons</taxon>
        <taxon>Gunneridae</taxon>
        <taxon>Pentapetalae</taxon>
        <taxon>asterids</taxon>
        <taxon>lamiids</taxon>
        <taxon>Solanales</taxon>
        <taxon>Convolvulaceae</taxon>
        <taxon>Cuscuteae</taxon>
        <taxon>Cuscuta</taxon>
        <taxon>Cuscuta subgen. Grammica</taxon>
        <taxon>Cuscuta sect. Cleistogrammica</taxon>
    </lineage>
</organism>
<feature type="region of interest" description="Disordered" evidence="1">
    <location>
        <begin position="172"/>
        <end position="195"/>
    </location>
</feature>
<dbReference type="InterPro" id="IPR043017">
    <property type="entry name" value="WIYLD_dom_sf"/>
</dbReference>
<dbReference type="InterPro" id="IPR018848">
    <property type="entry name" value="WIYLD_domain"/>
</dbReference>
<dbReference type="EMBL" id="NQVE01000114">
    <property type="protein sequence ID" value="RAL47629.1"/>
    <property type="molecule type" value="Genomic_DNA"/>
</dbReference>
<evidence type="ECO:0000313" key="3">
    <source>
        <dbReference type="EMBL" id="RAL47629.1"/>
    </source>
</evidence>
<dbReference type="PANTHER" id="PTHR46450">
    <property type="entry name" value="INACTIVE HISTONE-LYSINE N-METHYLTRANSFERASE SUVR1-RELATED"/>
    <property type="match status" value="1"/>
</dbReference>
<dbReference type="PANTHER" id="PTHR46450:SF1">
    <property type="entry name" value="INACTIVE HISTONE-LYSINE N-METHYLTRANSFERASE SUVR1-RELATED"/>
    <property type="match status" value="1"/>
</dbReference>